<accession>A0A1I8PIA4</accession>
<keyword evidence="2" id="KW-1185">Reference proteome</keyword>
<dbReference type="InterPro" id="IPR032072">
    <property type="entry name" value="DUF4807"/>
</dbReference>
<organism evidence="1 2">
    <name type="scientific">Stomoxys calcitrans</name>
    <name type="common">Stable fly</name>
    <name type="synonym">Conops calcitrans</name>
    <dbReference type="NCBI Taxonomy" id="35570"/>
    <lineage>
        <taxon>Eukaryota</taxon>
        <taxon>Metazoa</taxon>
        <taxon>Ecdysozoa</taxon>
        <taxon>Arthropoda</taxon>
        <taxon>Hexapoda</taxon>
        <taxon>Insecta</taxon>
        <taxon>Pterygota</taxon>
        <taxon>Neoptera</taxon>
        <taxon>Endopterygota</taxon>
        <taxon>Diptera</taxon>
        <taxon>Brachycera</taxon>
        <taxon>Muscomorpha</taxon>
        <taxon>Muscoidea</taxon>
        <taxon>Muscidae</taxon>
        <taxon>Stomoxys</taxon>
    </lineage>
</organism>
<proteinExistence type="predicted"/>
<dbReference type="STRING" id="35570.A0A1I8PIA4"/>
<dbReference type="Pfam" id="PF16065">
    <property type="entry name" value="DUF4807"/>
    <property type="match status" value="1"/>
</dbReference>
<evidence type="ECO:0000313" key="2">
    <source>
        <dbReference type="Proteomes" id="UP000095300"/>
    </source>
</evidence>
<dbReference type="KEGG" id="scac:106087815"/>
<gene>
    <name evidence="1" type="primary">106087815</name>
</gene>
<dbReference type="EnsemblMetazoa" id="SCAU008355-RA">
    <property type="protein sequence ID" value="SCAU008355-PA"/>
    <property type="gene ID" value="SCAU008355"/>
</dbReference>
<dbReference type="PANTHER" id="PTHR36693:SF1">
    <property type="entry name" value="GH02722P"/>
    <property type="match status" value="1"/>
</dbReference>
<dbReference type="OrthoDB" id="121932at2759"/>
<dbReference type="AlphaFoldDB" id="A0A1I8PIA4"/>
<protein>
    <submittedName>
        <fullName evidence="1">Uncharacterized protein</fullName>
    </submittedName>
</protein>
<sequence length="244" mass="28937">MELIICVSNYWQERKFYRLYAAIEEPIQQRPSPDKSSYEIEVVPSLKSCKNATYQHRILRRRQVSIDGIQFFYLLKELFHFQAFKRLLCTHPHMNDIHLLWLQIIPPARDIIDWKWNHMLARKLWERIETDYLMSWLSTLGGGYSALGEQFSTCAEVAGKISQKQLCIGIQLGDPFLQSRCLLYYSISLIQVGRLRTAKYLIRKQYAFALANVETDGRLLKMCEGIWMRLQYEYGLRFKKKPKL</sequence>
<dbReference type="Proteomes" id="UP000095300">
    <property type="component" value="Unassembled WGS sequence"/>
</dbReference>
<name>A0A1I8PIA4_STOCA</name>
<evidence type="ECO:0000313" key="1">
    <source>
        <dbReference type="EnsemblMetazoa" id="SCAU008355-PA"/>
    </source>
</evidence>
<dbReference type="PANTHER" id="PTHR36693">
    <property type="entry name" value="GH02722P"/>
    <property type="match status" value="1"/>
</dbReference>
<reference evidence="1" key="1">
    <citation type="submission" date="2020-05" db="UniProtKB">
        <authorList>
            <consortium name="EnsemblMetazoa"/>
        </authorList>
    </citation>
    <scope>IDENTIFICATION</scope>
    <source>
        <strain evidence="1">USDA</strain>
    </source>
</reference>
<dbReference type="VEuPathDB" id="VectorBase:SCAU008355"/>